<evidence type="ECO:0000313" key="2">
    <source>
        <dbReference type="Proteomes" id="UP001162030"/>
    </source>
</evidence>
<dbReference type="Proteomes" id="UP001162030">
    <property type="component" value="Chromosome"/>
</dbReference>
<protein>
    <submittedName>
        <fullName evidence="1">Uncharacterized protein</fullName>
    </submittedName>
</protein>
<gene>
    <name evidence="1" type="ORF">MSZNOR_0704</name>
</gene>
<proteinExistence type="predicted"/>
<sequence>MLAGKVSGTFRKPIASRFQALMTIILKTAVDRFDAVDTPQGFRPSSLLPISPLGEAATYPIARQAT</sequence>
<organism evidence="1 2">
    <name type="scientific">Methylocaldum szegediense</name>
    <dbReference type="NCBI Taxonomy" id="73780"/>
    <lineage>
        <taxon>Bacteria</taxon>
        <taxon>Pseudomonadati</taxon>
        <taxon>Pseudomonadota</taxon>
        <taxon>Gammaproteobacteria</taxon>
        <taxon>Methylococcales</taxon>
        <taxon>Methylococcaceae</taxon>
        <taxon>Methylocaldum</taxon>
    </lineage>
</organism>
<evidence type="ECO:0000313" key="1">
    <source>
        <dbReference type="EMBL" id="CAI8754011.1"/>
    </source>
</evidence>
<accession>A0ABM9HXK9</accession>
<name>A0ABM9HXK9_9GAMM</name>
<dbReference type="EMBL" id="OX458333">
    <property type="protein sequence ID" value="CAI8754011.1"/>
    <property type="molecule type" value="Genomic_DNA"/>
</dbReference>
<keyword evidence="2" id="KW-1185">Reference proteome</keyword>
<reference evidence="1 2" key="1">
    <citation type="submission" date="2023-03" db="EMBL/GenBank/DDBJ databases">
        <authorList>
            <person name="Pearce D."/>
        </authorList>
    </citation>
    <scope>NUCLEOTIDE SEQUENCE [LARGE SCALE GENOMIC DNA]</scope>
    <source>
        <strain evidence="1">Msz</strain>
    </source>
</reference>